<accession>A0ABW2PS22</accession>
<dbReference type="CDD" id="cd17321">
    <property type="entry name" value="MFS_MMR_MDR_like"/>
    <property type="match status" value="1"/>
</dbReference>
<feature type="transmembrane region" description="Helical" evidence="6">
    <location>
        <begin position="74"/>
        <end position="93"/>
    </location>
</feature>
<comment type="caution">
    <text evidence="8">The sequence shown here is derived from an EMBL/GenBank/DDBJ whole genome shotgun (WGS) entry which is preliminary data.</text>
</comment>
<keyword evidence="9" id="KW-1185">Reference proteome</keyword>
<dbReference type="PROSITE" id="PS50850">
    <property type="entry name" value="MFS"/>
    <property type="match status" value="1"/>
</dbReference>
<dbReference type="EMBL" id="JBHTCO010000004">
    <property type="protein sequence ID" value="MFC7392207.1"/>
    <property type="molecule type" value="Genomic_DNA"/>
</dbReference>
<evidence type="ECO:0000256" key="5">
    <source>
        <dbReference type="ARBA" id="ARBA00023136"/>
    </source>
</evidence>
<keyword evidence="4 6" id="KW-1133">Transmembrane helix</keyword>
<evidence type="ECO:0000313" key="9">
    <source>
        <dbReference type="Proteomes" id="UP001596505"/>
    </source>
</evidence>
<evidence type="ECO:0000256" key="3">
    <source>
        <dbReference type="ARBA" id="ARBA00022692"/>
    </source>
</evidence>
<proteinExistence type="predicted"/>
<dbReference type="InterPro" id="IPR036259">
    <property type="entry name" value="MFS_trans_sf"/>
</dbReference>
<feature type="transmembrane region" description="Helical" evidence="6">
    <location>
        <begin position="193"/>
        <end position="215"/>
    </location>
</feature>
<dbReference type="InterPro" id="IPR005829">
    <property type="entry name" value="Sugar_transporter_CS"/>
</dbReference>
<reference evidence="9" key="1">
    <citation type="journal article" date="2019" name="Int. J. Syst. Evol. Microbiol.">
        <title>The Global Catalogue of Microorganisms (GCM) 10K type strain sequencing project: providing services to taxonomists for standard genome sequencing and annotation.</title>
        <authorList>
            <consortium name="The Broad Institute Genomics Platform"/>
            <consortium name="The Broad Institute Genome Sequencing Center for Infectious Disease"/>
            <person name="Wu L."/>
            <person name="Ma J."/>
        </authorList>
    </citation>
    <scope>NUCLEOTIDE SEQUENCE [LARGE SCALE GENOMIC DNA]</scope>
    <source>
        <strain evidence="9">CGMCC 1.16305</strain>
    </source>
</reference>
<evidence type="ECO:0000313" key="8">
    <source>
        <dbReference type="EMBL" id="MFC7392207.1"/>
    </source>
</evidence>
<feature type="transmembrane region" description="Helical" evidence="6">
    <location>
        <begin position="355"/>
        <end position="378"/>
    </location>
</feature>
<protein>
    <submittedName>
        <fullName evidence="8">MFS transporter</fullName>
    </submittedName>
</protein>
<keyword evidence="5 6" id="KW-0472">Membrane</keyword>
<feature type="transmembrane region" description="Helical" evidence="6">
    <location>
        <begin position="331"/>
        <end position="349"/>
    </location>
</feature>
<evidence type="ECO:0000259" key="7">
    <source>
        <dbReference type="PROSITE" id="PS50850"/>
    </source>
</evidence>
<evidence type="ECO:0000256" key="4">
    <source>
        <dbReference type="ARBA" id="ARBA00022989"/>
    </source>
</evidence>
<dbReference type="PANTHER" id="PTHR23501">
    <property type="entry name" value="MAJOR FACILITATOR SUPERFAMILY"/>
    <property type="match status" value="1"/>
</dbReference>
<feature type="transmembrane region" description="Helical" evidence="6">
    <location>
        <begin position="452"/>
        <end position="470"/>
    </location>
</feature>
<dbReference type="Pfam" id="PF07690">
    <property type="entry name" value="MFS_1"/>
    <property type="match status" value="1"/>
</dbReference>
<feature type="transmembrane region" description="Helical" evidence="6">
    <location>
        <begin position="99"/>
        <end position="120"/>
    </location>
</feature>
<dbReference type="RefSeq" id="WP_380964063.1">
    <property type="nucleotide sequence ID" value="NZ_JBHTCO010000004.1"/>
</dbReference>
<keyword evidence="2" id="KW-0813">Transport</keyword>
<dbReference type="PRINTS" id="PR01036">
    <property type="entry name" value="TCRTETB"/>
</dbReference>
<feature type="transmembrane region" description="Helical" evidence="6">
    <location>
        <begin position="160"/>
        <end position="181"/>
    </location>
</feature>
<sequence>MNKSTRYILITFLIGVFLGALDSGIVSPALTILSKDLDTSMKWTVWLITMYTLVYAVSMPIVGKLADMFGRKRIFLAGIFLFGLGSLIAGLSHSLWMMLVARAIQALGGGGIMPIANAAIASSVPKEKRGQALGMVGAMYGIATIIGPNIGSFFVDQLTWRWIFLINIPIAIIVLILGSRLPKQKVEVKNKSIDWFGGIFLTLTIVFVLLGITHISQNNIAASLSHFKVWGYVIIGLISIIPLYLIERKVKDPIINLKYFKNANIVITLFMSIITGIGIITMIFIPAFSETLLKLHQGSGGYVMTILAAAAGFASPIGGMLLDKWGAKQTVIAGFALSTAGAVFFSYIANGWVTLIIGMILAGVGVGFTMGTPLNYIILELTPEKESSVALSLISLFRSIGTSLGPVILASFLGSAGGASMGSEKAAHSSFSSNGVMPEFVRKMILEGYHHLYMAAVVIFIIGILSSLLLRLSNETRSKNESLHAEG</sequence>
<gene>
    <name evidence="8" type="ORF">ACFQRG_04360</name>
</gene>
<feature type="transmembrane region" description="Helical" evidence="6">
    <location>
        <begin position="43"/>
        <end position="62"/>
    </location>
</feature>
<feature type="transmembrane region" description="Helical" evidence="6">
    <location>
        <begin position="227"/>
        <end position="246"/>
    </location>
</feature>
<feature type="transmembrane region" description="Helical" evidence="6">
    <location>
        <begin position="266"/>
        <end position="288"/>
    </location>
</feature>
<dbReference type="InterPro" id="IPR011701">
    <property type="entry name" value="MFS"/>
</dbReference>
<dbReference type="SUPFAM" id="SSF103473">
    <property type="entry name" value="MFS general substrate transporter"/>
    <property type="match status" value="1"/>
</dbReference>
<feature type="transmembrane region" description="Helical" evidence="6">
    <location>
        <begin position="132"/>
        <end position="154"/>
    </location>
</feature>
<keyword evidence="3 6" id="KW-0812">Transmembrane</keyword>
<evidence type="ECO:0000256" key="2">
    <source>
        <dbReference type="ARBA" id="ARBA00022448"/>
    </source>
</evidence>
<dbReference type="InterPro" id="IPR020846">
    <property type="entry name" value="MFS_dom"/>
</dbReference>
<organism evidence="8 9">
    <name type="scientific">Scopulibacillus cellulosilyticus</name>
    <dbReference type="NCBI Taxonomy" id="2665665"/>
    <lineage>
        <taxon>Bacteria</taxon>
        <taxon>Bacillati</taxon>
        <taxon>Bacillota</taxon>
        <taxon>Bacilli</taxon>
        <taxon>Bacillales</taxon>
        <taxon>Sporolactobacillaceae</taxon>
        <taxon>Scopulibacillus</taxon>
    </lineage>
</organism>
<dbReference type="Proteomes" id="UP001596505">
    <property type="component" value="Unassembled WGS sequence"/>
</dbReference>
<name>A0ABW2PS22_9BACL</name>
<dbReference type="PANTHER" id="PTHR23501:SF190">
    <property type="entry name" value="MAJOR FACILITATOR SUPERFAMILY MFS_1"/>
    <property type="match status" value="1"/>
</dbReference>
<dbReference type="Gene3D" id="1.20.1250.20">
    <property type="entry name" value="MFS general substrate transporter like domains"/>
    <property type="match status" value="2"/>
</dbReference>
<feature type="transmembrane region" description="Helical" evidence="6">
    <location>
        <begin position="7"/>
        <end position="31"/>
    </location>
</feature>
<feature type="domain" description="Major facilitator superfamily (MFS) profile" evidence="7">
    <location>
        <begin position="8"/>
        <end position="475"/>
    </location>
</feature>
<evidence type="ECO:0000256" key="6">
    <source>
        <dbReference type="SAM" id="Phobius"/>
    </source>
</evidence>
<feature type="transmembrane region" description="Helical" evidence="6">
    <location>
        <begin position="390"/>
        <end position="413"/>
    </location>
</feature>
<feature type="transmembrane region" description="Helical" evidence="6">
    <location>
        <begin position="300"/>
        <end position="322"/>
    </location>
</feature>
<dbReference type="PROSITE" id="PS00216">
    <property type="entry name" value="SUGAR_TRANSPORT_1"/>
    <property type="match status" value="1"/>
</dbReference>
<evidence type="ECO:0000256" key="1">
    <source>
        <dbReference type="ARBA" id="ARBA00004651"/>
    </source>
</evidence>
<comment type="subcellular location">
    <subcellularLocation>
        <location evidence="1">Cell membrane</location>
        <topology evidence="1">Multi-pass membrane protein</topology>
    </subcellularLocation>
</comment>